<name>A0A0A9ATB7_ARUDO</name>
<accession>A0A0A9ATB7</accession>
<proteinExistence type="predicted"/>
<sequence>MPTNRAWTGT</sequence>
<protein>
    <submittedName>
        <fullName evidence="1">Uncharacterized protein</fullName>
    </submittedName>
</protein>
<reference evidence="1" key="2">
    <citation type="journal article" date="2015" name="Data Brief">
        <title>Shoot transcriptome of the giant reed, Arundo donax.</title>
        <authorList>
            <person name="Barrero R.A."/>
            <person name="Guerrero F.D."/>
            <person name="Moolhuijzen P."/>
            <person name="Goolsby J.A."/>
            <person name="Tidwell J."/>
            <person name="Bellgard S.E."/>
            <person name="Bellgard M.I."/>
        </authorList>
    </citation>
    <scope>NUCLEOTIDE SEQUENCE</scope>
    <source>
        <tissue evidence="1">Shoot tissue taken approximately 20 cm above the soil surface</tissue>
    </source>
</reference>
<organism evidence="1">
    <name type="scientific">Arundo donax</name>
    <name type="common">Giant reed</name>
    <name type="synonym">Donax arundinaceus</name>
    <dbReference type="NCBI Taxonomy" id="35708"/>
    <lineage>
        <taxon>Eukaryota</taxon>
        <taxon>Viridiplantae</taxon>
        <taxon>Streptophyta</taxon>
        <taxon>Embryophyta</taxon>
        <taxon>Tracheophyta</taxon>
        <taxon>Spermatophyta</taxon>
        <taxon>Magnoliopsida</taxon>
        <taxon>Liliopsida</taxon>
        <taxon>Poales</taxon>
        <taxon>Poaceae</taxon>
        <taxon>PACMAD clade</taxon>
        <taxon>Arundinoideae</taxon>
        <taxon>Arundineae</taxon>
        <taxon>Arundo</taxon>
    </lineage>
</organism>
<dbReference type="EMBL" id="GBRH01245770">
    <property type="protein sequence ID" value="JAD52125.1"/>
    <property type="molecule type" value="Transcribed_RNA"/>
</dbReference>
<evidence type="ECO:0000313" key="1">
    <source>
        <dbReference type="EMBL" id="JAD52125.1"/>
    </source>
</evidence>
<reference evidence="1" key="1">
    <citation type="submission" date="2014-09" db="EMBL/GenBank/DDBJ databases">
        <authorList>
            <person name="Magalhaes I.L.F."/>
            <person name="Oliveira U."/>
            <person name="Santos F.R."/>
            <person name="Vidigal T.H.D.A."/>
            <person name="Brescovit A.D."/>
            <person name="Santos A.J."/>
        </authorList>
    </citation>
    <scope>NUCLEOTIDE SEQUENCE</scope>
    <source>
        <tissue evidence="1">Shoot tissue taken approximately 20 cm above the soil surface</tissue>
    </source>
</reference>